<dbReference type="InterPro" id="IPR036111">
    <property type="entry name" value="Mal/L-sulfo/L-lacto_DH-like_sf"/>
</dbReference>
<evidence type="ECO:0000313" key="4">
    <source>
        <dbReference type="Proteomes" id="UP000199409"/>
    </source>
</evidence>
<evidence type="ECO:0000256" key="2">
    <source>
        <dbReference type="ARBA" id="ARBA00023002"/>
    </source>
</evidence>
<dbReference type="InterPro" id="IPR003767">
    <property type="entry name" value="Malate/L-lactate_DH-like"/>
</dbReference>
<dbReference type="InterPro" id="IPR043143">
    <property type="entry name" value="Mal/L-sulf/L-lact_DH-like_NADP"/>
</dbReference>
<keyword evidence="4" id="KW-1185">Reference proteome</keyword>
<dbReference type="InterPro" id="IPR043144">
    <property type="entry name" value="Mal/L-sulf/L-lact_DH-like_ah"/>
</dbReference>
<protein>
    <submittedName>
        <fullName evidence="3">Uncharacterized oxidoreductase</fullName>
    </submittedName>
</protein>
<dbReference type="Gene3D" id="1.10.1530.10">
    <property type="match status" value="1"/>
</dbReference>
<dbReference type="Gene3D" id="3.30.1370.60">
    <property type="entry name" value="Hypothetical oxidoreductase yiak, domain 2"/>
    <property type="match status" value="1"/>
</dbReference>
<reference evidence="3 4" key="1">
    <citation type="submission" date="2016-10" db="EMBL/GenBank/DDBJ databases">
        <authorList>
            <person name="de Groot N.N."/>
        </authorList>
    </citation>
    <scope>NUCLEOTIDE SEQUENCE [LARGE SCALE GENOMIC DNA]</scope>
    <source>
        <strain evidence="3 4">DSM 7343</strain>
    </source>
</reference>
<dbReference type="EMBL" id="FNQN01000007">
    <property type="protein sequence ID" value="SEA53537.1"/>
    <property type="molecule type" value="Genomic_DNA"/>
</dbReference>
<keyword evidence="2" id="KW-0560">Oxidoreductase</keyword>
<dbReference type="AlphaFoldDB" id="A0A1H4BZN6"/>
<name>A0A1H4BZN6_9BACT</name>
<dbReference type="Proteomes" id="UP000199409">
    <property type="component" value="Unassembled WGS sequence"/>
</dbReference>
<dbReference type="RefSeq" id="WP_092348652.1">
    <property type="nucleotide sequence ID" value="NZ_FNQN01000007.1"/>
</dbReference>
<dbReference type="SUPFAM" id="SSF89733">
    <property type="entry name" value="L-sulfolactate dehydrogenase-like"/>
    <property type="match status" value="1"/>
</dbReference>
<dbReference type="NCBIfam" id="NF007504">
    <property type="entry name" value="PRK10098.1"/>
    <property type="match status" value="1"/>
</dbReference>
<organism evidence="3 4">
    <name type="scientific">Desulfuromusa kysingii</name>
    <dbReference type="NCBI Taxonomy" id="37625"/>
    <lineage>
        <taxon>Bacteria</taxon>
        <taxon>Pseudomonadati</taxon>
        <taxon>Thermodesulfobacteriota</taxon>
        <taxon>Desulfuromonadia</taxon>
        <taxon>Desulfuromonadales</taxon>
        <taxon>Geopsychrobacteraceae</taxon>
        <taxon>Desulfuromusa</taxon>
    </lineage>
</organism>
<sequence>MFIKHQNLHQIMLKIITAAGSSPEEAQIVADHLLRANLTGHDSHGVGMLPTYLRSIGNGLLIPNTSVKAVSDSGTIMVFDGQRGYGQRVAREAMEQAINRCQETGLVLMALRHAHHIGRVGTYGEQSIAAGVLSLHFVNVTNHPPVVAVYNGADARLLTNPICFAMPGTEKNPEILLDMATSKIALGKARVAMNSGKDTPEGAVLDGYGNPSNDPSVLFHQPTGALKPFGRHKGFGIAFFCELLAGALSGGNTIQPEHPKDGSIINNMMTIIIDPKRLVDQDYLHHEMDALIKYILDSPQSSDADEDIMLAGEPERRSMSNRLQTGIPVDSNTWDELLASAASVGINPETLKQFI</sequence>
<accession>A0A1H4BZN6</accession>
<proteinExistence type="inferred from homology"/>
<dbReference type="STRING" id="37625.SAMN05660420_02355"/>
<evidence type="ECO:0000313" key="3">
    <source>
        <dbReference type="EMBL" id="SEA53537.1"/>
    </source>
</evidence>
<dbReference type="PANTHER" id="PTHR11091">
    <property type="entry name" value="OXIDOREDUCTASE-RELATED"/>
    <property type="match status" value="1"/>
</dbReference>
<gene>
    <name evidence="3" type="ORF">SAMN05660420_02355</name>
</gene>
<dbReference type="Pfam" id="PF02615">
    <property type="entry name" value="Ldh_2"/>
    <property type="match status" value="1"/>
</dbReference>
<comment type="similarity">
    <text evidence="1">Belongs to the LDH2/MDH2 oxidoreductase family.</text>
</comment>
<dbReference type="PANTHER" id="PTHR11091:SF0">
    <property type="entry name" value="MALATE DEHYDROGENASE"/>
    <property type="match status" value="1"/>
</dbReference>
<dbReference type="GO" id="GO:0016491">
    <property type="term" value="F:oxidoreductase activity"/>
    <property type="evidence" value="ECO:0007669"/>
    <property type="project" value="UniProtKB-KW"/>
</dbReference>
<evidence type="ECO:0000256" key="1">
    <source>
        <dbReference type="ARBA" id="ARBA00006056"/>
    </source>
</evidence>
<dbReference type="OrthoDB" id="924592at2"/>